<feature type="compositionally biased region" description="Acidic residues" evidence="6">
    <location>
        <begin position="1308"/>
        <end position="1320"/>
    </location>
</feature>
<evidence type="ECO:0000256" key="6">
    <source>
        <dbReference type="SAM" id="MobiDB-lite"/>
    </source>
</evidence>
<proteinExistence type="inferred from homology"/>
<comment type="caution">
    <text evidence="8">The sequence shown here is derived from an EMBL/GenBank/DDBJ whole genome shotgun (WGS) entry which is preliminary data.</text>
</comment>
<dbReference type="InterPro" id="IPR025753">
    <property type="entry name" value="AAA_N_dom"/>
</dbReference>
<feature type="domain" description="AAA+ ATPase" evidence="7">
    <location>
        <begin position="704"/>
        <end position="845"/>
    </location>
</feature>
<comment type="similarity">
    <text evidence="2">Belongs to the AAA ATPase family. BCS1 subfamily.</text>
</comment>
<dbReference type="Gene3D" id="3.80.10.10">
    <property type="entry name" value="Ribonuclease Inhibitor"/>
    <property type="match status" value="1"/>
</dbReference>
<dbReference type="Gene3D" id="3.40.50.300">
    <property type="entry name" value="P-loop containing nucleotide triphosphate hydrolases"/>
    <property type="match status" value="3"/>
</dbReference>
<sequence length="1320" mass="149194">MSNTSSESKLATAKTILSAVGSAAAAAVLIRSIAHDLLPPELQEHIFSGIRRLLSSFSNQLTMVIDEFDGLDPNDIYQSAESYLGPKISPNTRRLKISRPEKENHYKIAMEKDEEIVDNYAGAEFKWAWICTKTETKSFYNPRDMNSTLKSEVRSFELSFHRRHKDLVVNSYLPHIAAEAKREKLEKRTLKIHTLDQEKLMYDDVNNVWTPATFDHPATFDTLAIDPEQKGMILRDLERFLGRREFYRKVGKAWKRGYLLYGPPGTGKSSLIAAIANYLKFDVYDLELTELQKNSDLRKLMVGTANRSVLVTLSGFLNFIDGLWSSCGEERIIIFTTNHVEKLDPALLRPGRMDMHINLSYCSPSGFRLLASNYLGIKEHTLFGEIEDLIRKANVTPAEVAEELLKDDDVDSALKGLIDFFHRKVKKNEEDDKVMKTESESESGEKKESGEENGGREGNLKMRLRHEKSSPPRAPSPPPPWLSAPSPTTSSRRSSTTTFSPASAASSPPSPISSPVTMVIDEFDGFDPNDIYQAAEAYLGPKLCLNARRLKIGRGENDEHYRISAEKDQELVDTFAGQTFKWVWICRETVARKNFFHPRDYNATIKSEARSFELTFHRKNRDLVVGSYLPHVAREARRYKLEKKTIKIHTVDYMVGDEWVPAKLDHPATFDTLAIDPEQKGMILRDLERFLGRREHYRKVGKAWKRGYLLYGPPGTGKSSLIAAIANYLKFDVYDLELTDLLGNSYLRRLLTATANGSILVVEDIDCAGSLGNRDDSDESPEYAGIGGGECKVTLSSVLNYVDGLWSSCGDERIIIFTTNHAERLDPALLRPGRMDVHINLSYCTPSGFRLLASNYLGIKEHVLFDKIEDLIRNAKTTPAEVAEELLKGDVAHVALKGLIDFMHKKIKKNEEDEKVKTESASNKESDEENGEVEESLEELHLHKCRLSQVESMRFKRLRTLILVGVQVDGRIFKKIASGCPLLRRLVLSICWGSRNVTLSEAASPGLKHFALCDFESIQEGRRIEIDVPNIETVYAGEYGKDQGNWQGRLIMYIGLKSIRCWPLCGNMLQSMSRPWRHRGSTRPNLDSSQKLFNTTQQTFVSVVDRTLQGYGDQNLSIHKLHLDLSCPVSRPVMSLLNKWIPMIPALNIKSVKINSRSYTLPYYGLPSTMVIAESLEELHVRNCRLSPVKRVWFKSLRTLTLEQVLEDIDCAGSLGNRDDYDESSEYAGIGGRVGKLRIKEHVLFDEIEDLIGNAKATPVEVAEELHKGEDAHVALKGLIDFMHKKIKKNEEYEKVKTESVGKKESGEENGEVEETLEKL</sequence>
<feature type="compositionally biased region" description="Pro residues" evidence="6">
    <location>
        <begin position="472"/>
        <end position="482"/>
    </location>
</feature>
<dbReference type="GO" id="GO:0006950">
    <property type="term" value="P:response to stress"/>
    <property type="evidence" value="ECO:0007669"/>
    <property type="project" value="UniProtKB-ARBA"/>
</dbReference>
<dbReference type="GO" id="GO:0005524">
    <property type="term" value="F:ATP binding"/>
    <property type="evidence" value="ECO:0007669"/>
    <property type="project" value="InterPro"/>
</dbReference>
<feature type="compositionally biased region" description="Basic and acidic residues" evidence="6">
    <location>
        <begin position="1294"/>
        <end position="1307"/>
    </location>
</feature>
<dbReference type="InterPro" id="IPR003959">
    <property type="entry name" value="ATPase_AAA_core"/>
</dbReference>
<dbReference type="GO" id="GO:0016887">
    <property type="term" value="F:ATP hydrolysis activity"/>
    <property type="evidence" value="ECO:0007669"/>
    <property type="project" value="InterPro"/>
</dbReference>
<dbReference type="SMART" id="SM00382">
    <property type="entry name" value="AAA"/>
    <property type="match status" value="2"/>
</dbReference>
<dbReference type="Pfam" id="PF25568">
    <property type="entry name" value="AAA_lid_At3g28540"/>
    <property type="match status" value="3"/>
</dbReference>
<organism evidence="8 9">
    <name type="scientific">Striga asiatica</name>
    <name type="common">Asiatic witchweed</name>
    <name type="synonym">Buchnera asiatica</name>
    <dbReference type="NCBI Taxonomy" id="4170"/>
    <lineage>
        <taxon>Eukaryota</taxon>
        <taxon>Viridiplantae</taxon>
        <taxon>Streptophyta</taxon>
        <taxon>Embryophyta</taxon>
        <taxon>Tracheophyta</taxon>
        <taxon>Spermatophyta</taxon>
        <taxon>Magnoliopsida</taxon>
        <taxon>eudicotyledons</taxon>
        <taxon>Gunneridae</taxon>
        <taxon>Pentapetalae</taxon>
        <taxon>asterids</taxon>
        <taxon>lamiids</taxon>
        <taxon>Lamiales</taxon>
        <taxon>Orobanchaceae</taxon>
        <taxon>Buchnereae</taxon>
        <taxon>Striga</taxon>
    </lineage>
</organism>
<dbReference type="Pfam" id="PF00004">
    <property type="entry name" value="AAA"/>
    <property type="match status" value="3"/>
</dbReference>
<feature type="compositionally biased region" description="Basic and acidic residues" evidence="6">
    <location>
        <begin position="429"/>
        <end position="460"/>
    </location>
</feature>
<comment type="cofactor">
    <cofactor evidence="1">
        <name>Mg(2+)</name>
        <dbReference type="ChEBI" id="CHEBI:18420"/>
    </cofactor>
</comment>
<dbReference type="InterPro" id="IPR003960">
    <property type="entry name" value="ATPase_AAA_CS"/>
</dbReference>
<feature type="compositionally biased region" description="Basic and acidic residues" evidence="6">
    <location>
        <begin position="911"/>
        <end position="925"/>
    </location>
</feature>
<comment type="catalytic activity">
    <reaction evidence="5">
        <text>ATP + H2O = ADP + phosphate + H(+)</text>
        <dbReference type="Rhea" id="RHEA:13065"/>
        <dbReference type="ChEBI" id="CHEBI:15377"/>
        <dbReference type="ChEBI" id="CHEBI:15378"/>
        <dbReference type="ChEBI" id="CHEBI:30616"/>
        <dbReference type="ChEBI" id="CHEBI:43474"/>
        <dbReference type="ChEBI" id="CHEBI:456216"/>
    </reaction>
</comment>
<gene>
    <name evidence="8" type="ORF">STAS_26254</name>
</gene>
<dbReference type="PROSITE" id="PS00674">
    <property type="entry name" value="AAA"/>
    <property type="match status" value="2"/>
</dbReference>
<dbReference type="InterPro" id="IPR050747">
    <property type="entry name" value="Mitochondrial_chaperone_BCS1"/>
</dbReference>
<dbReference type="SUPFAM" id="SSF52058">
    <property type="entry name" value="L domain-like"/>
    <property type="match status" value="1"/>
</dbReference>
<dbReference type="EMBL" id="BKCP01008404">
    <property type="protein sequence ID" value="GER49038.1"/>
    <property type="molecule type" value="Genomic_DNA"/>
</dbReference>
<reference evidence="9" key="1">
    <citation type="journal article" date="2019" name="Curr. Biol.">
        <title>Genome Sequence of Striga asiatica Provides Insight into the Evolution of Plant Parasitism.</title>
        <authorList>
            <person name="Yoshida S."/>
            <person name="Kim S."/>
            <person name="Wafula E.K."/>
            <person name="Tanskanen J."/>
            <person name="Kim Y.M."/>
            <person name="Honaas L."/>
            <person name="Yang Z."/>
            <person name="Spallek T."/>
            <person name="Conn C.E."/>
            <person name="Ichihashi Y."/>
            <person name="Cheong K."/>
            <person name="Cui S."/>
            <person name="Der J.P."/>
            <person name="Gundlach H."/>
            <person name="Jiao Y."/>
            <person name="Hori C."/>
            <person name="Ishida J.K."/>
            <person name="Kasahara H."/>
            <person name="Kiba T."/>
            <person name="Kim M.S."/>
            <person name="Koo N."/>
            <person name="Laohavisit A."/>
            <person name="Lee Y.H."/>
            <person name="Lumba S."/>
            <person name="McCourt P."/>
            <person name="Mortimer J.C."/>
            <person name="Mutuku J.M."/>
            <person name="Nomura T."/>
            <person name="Sasaki-Sekimoto Y."/>
            <person name="Seto Y."/>
            <person name="Wang Y."/>
            <person name="Wakatake T."/>
            <person name="Sakakibara H."/>
            <person name="Demura T."/>
            <person name="Yamaguchi S."/>
            <person name="Yoneyama K."/>
            <person name="Manabe R.I."/>
            <person name="Nelson D.C."/>
            <person name="Schulman A.H."/>
            <person name="Timko M.P."/>
            <person name="dePamphilis C.W."/>
            <person name="Choi D."/>
            <person name="Shirasu K."/>
        </authorList>
    </citation>
    <scope>NUCLEOTIDE SEQUENCE [LARGE SCALE GENOMIC DNA]</scope>
    <source>
        <strain evidence="9">cv. UVA1</strain>
    </source>
</reference>
<keyword evidence="4" id="KW-0460">Magnesium</keyword>
<feature type="compositionally biased region" description="Low complexity" evidence="6">
    <location>
        <begin position="483"/>
        <end position="507"/>
    </location>
</feature>
<evidence type="ECO:0000256" key="5">
    <source>
        <dbReference type="ARBA" id="ARBA00049360"/>
    </source>
</evidence>
<dbReference type="InterPro" id="IPR027417">
    <property type="entry name" value="P-loop_NTPase"/>
</dbReference>
<feature type="region of interest" description="Disordered" evidence="6">
    <location>
        <begin position="429"/>
        <end position="516"/>
    </location>
</feature>
<evidence type="ECO:0000313" key="9">
    <source>
        <dbReference type="Proteomes" id="UP000325081"/>
    </source>
</evidence>
<feature type="domain" description="AAA+ ATPase" evidence="7">
    <location>
        <begin position="254"/>
        <end position="363"/>
    </location>
</feature>
<evidence type="ECO:0000256" key="4">
    <source>
        <dbReference type="ARBA" id="ARBA00022842"/>
    </source>
</evidence>
<dbReference type="PANTHER" id="PTHR23070">
    <property type="entry name" value="BCS1 AAA-TYPE ATPASE"/>
    <property type="match status" value="1"/>
</dbReference>
<evidence type="ECO:0000256" key="1">
    <source>
        <dbReference type="ARBA" id="ARBA00001946"/>
    </source>
</evidence>
<dbReference type="Gene3D" id="6.10.280.40">
    <property type="match status" value="3"/>
</dbReference>
<dbReference type="Pfam" id="PF14363">
    <property type="entry name" value="AAA_assoc"/>
    <property type="match status" value="2"/>
</dbReference>
<evidence type="ECO:0000256" key="3">
    <source>
        <dbReference type="ARBA" id="ARBA00022801"/>
    </source>
</evidence>
<accession>A0A5A7QVU5</accession>
<evidence type="ECO:0000313" key="8">
    <source>
        <dbReference type="EMBL" id="GER49038.1"/>
    </source>
</evidence>
<feature type="region of interest" description="Disordered" evidence="6">
    <location>
        <begin position="1294"/>
        <end position="1320"/>
    </location>
</feature>
<dbReference type="OrthoDB" id="10251412at2759"/>
<dbReference type="SUPFAM" id="SSF52540">
    <property type="entry name" value="P-loop containing nucleoside triphosphate hydrolases"/>
    <property type="match status" value="2"/>
</dbReference>
<feature type="region of interest" description="Disordered" evidence="6">
    <location>
        <begin position="911"/>
        <end position="933"/>
    </location>
</feature>
<keyword evidence="9" id="KW-1185">Reference proteome</keyword>
<protein>
    <submittedName>
        <fullName evidence="8">P-loop containing nucleoside triphosphatehydrolases superfamily protein</fullName>
    </submittedName>
</protein>
<dbReference type="Proteomes" id="UP000325081">
    <property type="component" value="Unassembled WGS sequence"/>
</dbReference>
<name>A0A5A7QVU5_STRAF</name>
<evidence type="ECO:0000259" key="7">
    <source>
        <dbReference type="SMART" id="SM00382"/>
    </source>
</evidence>
<dbReference type="InterPro" id="IPR003593">
    <property type="entry name" value="AAA+_ATPase"/>
</dbReference>
<keyword evidence="3 8" id="KW-0378">Hydrolase</keyword>
<dbReference type="InterPro" id="IPR058017">
    <property type="entry name" value="At3g28540-like_C"/>
</dbReference>
<evidence type="ECO:0000256" key="2">
    <source>
        <dbReference type="ARBA" id="ARBA00007448"/>
    </source>
</evidence>
<dbReference type="InterPro" id="IPR032675">
    <property type="entry name" value="LRR_dom_sf"/>
</dbReference>